<accession>A0A9J6FDS4</accession>
<feature type="coiled-coil region" evidence="1">
    <location>
        <begin position="46"/>
        <end position="87"/>
    </location>
</feature>
<dbReference type="Proteomes" id="UP000821853">
    <property type="component" value="Chromosome 10"/>
</dbReference>
<protein>
    <submittedName>
        <fullName evidence="2">Uncharacterized protein</fullName>
    </submittedName>
</protein>
<dbReference type="OrthoDB" id="6761697at2759"/>
<organism evidence="2 3">
    <name type="scientific">Haemaphysalis longicornis</name>
    <name type="common">Bush tick</name>
    <dbReference type="NCBI Taxonomy" id="44386"/>
    <lineage>
        <taxon>Eukaryota</taxon>
        <taxon>Metazoa</taxon>
        <taxon>Ecdysozoa</taxon>
        <taxon>Arthropoda</taxon>
        <taxon>Chelicerata</taxon>
        <taxon>Arachnida</taxon>
        <taxon>Acari</taxon>
        <taxon>Parasitiformes</taxon>
        <taxon>Ixodida</taxon>
        <taxon>Ixodoidea</taxon>
        <taxon>Ixodidae</taxon>
        <taxon>Haemaphysalinae</taxon>
        <taxon>Haemaphysalis</taxon>
    </lineage>
</organism>
<name>A0A9J6FDS4_HAELO</name>
<keyword evidence="1" id="KW-0175">Coiled coil</keyword>
<reference evidence="2 3" key="1">
    <citation type="journal article" date="2020" name="Cell">
        <title>Large-Scale Comparative Analyses of Tick Genomes Elucidate Their Genetic Diversity and Vector Capacities.</title>
        <authorList>
            <consortium name="Tick Genome and Microbiome Consortium (TIGMIC)"/>
            <person name="Jia N."/>
            <person name="Wang J."/>
            <person name="Shi W."/>
            <person name="Du L."/>
            <person name="Sun Y."/>
            <person name="Zhan W."/>
            <person name="Jiang J.F."/>
            <person name="Wang Q."/>
            <person name="Zhang B."/>
            <person name="Ji P."/>
            <person name="Bell-Sakyi L."/>
            <person name="Cui X.M."/>
            <person name="Yuan T.T."/>
            <person name="Jiang B.G."/>
            <person name="Yang W.F."/>
            <person name="Lam T.T."/>
            <person name="Chang Q.C."/>
            <person name="Ding S.J."/>
            <person name="Wang X.J."/>
            <person name="Zhu J.G."/>
            <person name="Ruan X.D."/>
            <person name="Zhao L."/>
            <person name="Wei J.T."/>
            <person name="Ye R.Z."/>
            <person name="Que T.C."/>
            <person name="Du C.H."/>
            <person name="Zhou Y.H."/>
            <person name="Cheng J.X."/>
            <person name="Dai P.F."/>
            <person name="Guo W.B."/>
            <person name="Han X.H."/>
            <person name="Huang E.J."/>
            <person name="Li L.F."/>
            <person name="Wei W."/>
            <person name="Gao Y.C."/>
            <person name="Liu J.Z."/>
            <person name="Shao H.Z."/>
            <person name="Wang X."/>
            <person name="Wang C.C."/>
            <person name="Yang T.C."/>
            <person name="Huo Q.B."/>
            <person name="Li W."/>
            <person name="Chen H.Y."/>
            <person name="Chen S.E."/>
            <person name="Zhou L.G."/>
            <person name="Ni X.B."/>
            <person name="Tian J.H."/>
            <person name="Sheng Y."/>
            <person name="Liu T."/>
            <person name="Pan Y.S."/>
            <person name="Xia L.Y."/>
            <person name="Li J."/>
            <person name="Zhao F."/>
            <person name="Cao W.C."/>
        </authorList>
    </citation>
    <scope>NUCLEOTIDE SEQUENCE [LARGE SCALE GENOMIC DNA]</scope>
    <source>
        <strain evidence="2">HaeL-2018</strain>
    </source>
</reference>
<comment type="caution">
    <text evidence="2">The sequence shown here is derived from an EMBL/GenBank/DDBJ whole genome shotgun (WGS) entry which is preliminary data.</text>
</comment>
<keyword evidence="3" id="KW-1185">Reference proteome</keyword>
<evidence type="ECO:0000313" key="2">
    <source>
        <dbReference type="EMBL" id="KAH9364334.1"/>
    </source>
</evidence>
<evidence type="ECO:0000313" key="3">
    <source>
        <dbReference type="Proteomes" id="UP000821853"/>
    </source>
</evidence>
<dbReference type="AlphaFoldDB" id="A0A9J6FDS4"/>
<evidence type="ECO:0000256" key="1">
    <source>
        <dbReference type="SAM" id="Coils"/>
    </source>
</evidence>
<gene>
    <name evidence="2" type="ORF">HPB48_009402</name>
</gene>
<dbReference type="VEuPathDB" id="VectorBase:HLOH_060013"/>
<dbReference type="EMBL" id="JABSTR010000002">
    <property type="protein sequence ID" value="KAH9364334.1"/>
    <property type="molecule type" value="Genomic_DNA"/>
</dbReference>
<proteinExistence type="predicted"/>
<sequence>MLKGGDRCKKLRDLQKLFEDFKKDFCAEMCELKDGIFFCTDICTDVKDTATDIKNLRLETQELLRQNIELREENKRLYERCDELEQYKRLNNLEVKGAPEERDPMTVLQKIGEAVGESIDATDINICHWVSTPKAGA</sequence>